<feature type="non-terminal residue" evidence="2">
    <location>
        <position position="1"/>
    </location>
</feature>
<dbReference type="GeneID" id="25265130"/>
<comment type="caution">
    <text evidence="2">The sequence shown here is derived from an EMBL/GenBank/DDBJ whole genome shotgun (WGS) entry which is preliminary data.</text>
</comment>
<dbReference type="RefSeq" id="XP_013241135.1">
    <property type="nucleotide sequence ID" value="XM_013385681.1"/>
</dbReference>
<accession>A0A066VE07</accession>
<organism evidence="2 3">
    <name type="scientific">Tilletiaria anomala (strain ATCC 24038 / CBS 436.72 / UBC 951)</name>
    <dbReference type="NCBI Taxonomy" id="1037660"/>
    <lineage>
        <taxon>Eukaryota</taxon>
        <taxon>Fungi</taxon>
        <taxon>Dikarya</taxon>
        <taxon>Basidiomycota</taxon>
        <taxon>Ustilaginomycotina</taxon>
        <taxon>Exobasidiomycetes</taxon>
        <taxon>Georgefischeriales</taxon>
        <taxon>Tilletiariaceae</taxon>
        <taxon>Tilletiaria</taxon>
    </lineage>
</organism>
<dbReference type="AlphaFoldDB" id="A0A066VE07"/>
<sequence length="141" mass="15704">RRQQVGRCCPLALALSLAVAVSLSTATKHCDPSEHRHSFPVLRYCCTHPCQCGRARKQRPQVLLAGSAALNITSRALADLQESQRMAPTSHVESSLVPLLTQDDCTQKQTIWFHGPAYAWPALHIWCQRLTLDCTRMVENA</sequence>
<dbReference type="HOGENOM" id="CLU_1826634_0_0_1"/>
<keyword evidence="3" id="KW-1185">Reference proteome</keyword>
<feature type="signal peptide" evidence="1">
    <location>
        <begin position="1"/>
        <end position="26"/>
    </location>
</feature>
<protein>
    <recommendedName>
        <fullName evidence="4">SRCR domain-containing protein</fullName>
    </recommendedName>
</protein>
<dbReference type="Proteomes" id="UP000027361">
    <property type="component" value="Unassembled WGS sequence"/>
</dbReference>
<dbReference type="InParanoid" id="A0A066VE07"/>
<evidence type="ECO:0008006" key="4">
    <source>
        <dbReference type="Google" id="ProtNLM"/>
    </source>
</evidence>
<keyword evidence="1" id="KW-0732">Signal</keyword>
<reference evidence="2 3" key="1">
    <citation type="submission" date="2014-05" db="EMBL/GenBank/DDBJ databases">
        <title>Draft genome sequence of a rare smut relative, Tilletiaria anomala UBC 951.</title>
        <authorList>
            <consortium name="DOE Joint Genome Institute"/>
            <person name="Toome M."/>
            <person name="Kuo A."/>
            <person name="Henrissat B."/>
            <person name="Lipzen A."/>
            <person name="Tritt A."/>
            <person name="Yoshinaga Y."/>
            <person name="Zane M."/>
            <person name="Barry K."/>
            <person name="Grigoriev I.V."/>
            <person name="Spatafora J.W."/>
            <person name="Aimea M.C."/>
        </authorList>
    </citation>
    <scope>NUCLEOTIDE SEQUENCE [LARGE SCALE GENOMIC DNA]</scope>
    <source>
        <strain evidence="2 3">UBC 951</strain>
    </source>
</reference>
<evidence type="ECO:0000313" key="3">
    <source>
        <dbReference type="Proteomes" id="UP000027361"/>
    </source>
</evidence>
<evidence type="ECO:0000313" key="2">
    <source>
        <dbReference type="EMBL" id="KDN39701.1"/>
    </source>
</evidence>
<proteinExistence type="predicted"/>
<gene>
    <name evidence="2" type="ORF">K437DRAFT_258977</name>
</gene>
<dbReference type="EMBL" id="JMSN01000101">
    <property type="protein sequence ID" value="KDN39701.1"/>
    <property type="molecule type" value="Genomic_DNA"/>
</dbReference>
<evidence type="ECO:0000256" key="1">
    <source>
        <dbReference type="SAM" id="SignalP"/>
    </source>
</evidence>
<name>A0A066VE07_TILAU</name>
<feature type="chain" id="PRO_5001632913" description="SRCR domain-containing protein" evidence="1">
    <location>
        <begin position="27"/>
        <end position="141"/>
    </location>
</feature>